<dbReference type="RefSeq" id="XP_066074094.1">
    <property type="nucleotide sequence ID" value="XM_066217997.1"/>
</dbReference>
<evidence type="ECO:0000256" key="1">
    <source>
        <dbReference type="ARBA" id="ARBA00022801"/>
    </source>
</evidence>
<feature type="compositionally biased region" description="Basic residues" evidence="5">
    <location>
        <begin position="136"/>
        <end position="149"/>
    </location>
</feature>
<feature type="active site" description="Tele-phosphohistidine intermediate" evidence="2">
    <location>
        <position position="8"/>
    </location>
</feature>
<feature type="site" description="Transition state stabilizer" evidence="4">
    <location>
        <position position="183"/>
    </location>
</feature>
<evidence type="ECO:0000256" key="4">
    <source>
        <dbReference type="PIRSR" id="PIRSR613078-3"/>
    </source>
</evidence>
<evidence type="ECO:0000256" key="3">
    <source>
        <dbReference type="PIRSR" id="PIRSR613078-2"/>
    </source>
</evidence>
<feature type="active site" description="Proton donor/acceptor" evidence="2">
    <location>
        <position position="82"/>
    </location>
</feature>
<keyword evidence="1" id="KW-0378">Hydrolase</keyword>
<evidence type="ECO:0008006" key="8">
    <source>
        <dbReference type="Google" id="ProtNLM"/>
    </source>
</evidence>
<dbReference type="GO" id="GO:0005829">
    <property type="term" value="C:cytosol"/>
    <property type="evidence" value="ECO:0007669"/>
    <property type="project" value="TreeGrafter"/>
</dbReference>
<organism evidence="6 7">
    <name type="scientific">Kwoniella dendrophila CBS 6074</name>
    <dbReference type="NCBI Taxonomy" id="1295534"/>
    <lineage>
        <taxon>Eukaryota</taxon>
        <taxon>Fungi</taxon>
        <taxon>Dikarya</taxon>
        <taxon>Basidiomycota</taxon>
        <taxon>Agaricomycotina</taxon>
        <taxon>Tremellomycetes</taxon>
        <taxon>Tremellales</taxon>
        <taxon>Cryptococcaceae</taxon>
        <taxon>Kwoniella</taxon>
    </lineage>
</organism>
<dbReference type="AlphaFoldDB" id="A0AAX4JPK0"/>
<dbReference type="InterPro" id="IPR029033">
    <property type="entry name" value="His_PPase_superfam"/>
</dbReference>
<feature type="region of interest" description="Disordered" evidence="5">
    <location>
        <begin position="128"/>
        <end position="151"/>
    </location>
</feature>
<dbReference type="InterPro" id="IPR013078">
    <property type="entry name" value="His_Pase_superF_clade-1"/>
</dbReference>
<dbReference type="SMART" id="SM00855">
    <property type="entry name" value="PGAM"/>
    <property type="match status" value="1"/>
</dbReference>
<dbReference type="CDD" id="cd07067">
    <property type="entry name" value="HP_PGM_like"/>
    <property type="match status" value="1"/>
</dbReference>
<gene>
    <name evidence="6" type="ORF">L201_002220</name>
</gene>
<evidence type="ECO:0000313" key="7">
    <source>
        <dbReference type="Proteomes" id="UP001355207"/>
    </source>
</evidence>
<feature type="binding site" evidence="3">
    <location>
        <begin position="7"/>
        <end position="14"/>
    </location>
    <ligand>
        <name>substrate</name>
    </ligand>
</feature>
<dbReference type="EMBL" id="CP144099">
    <property type="protein sequence ID" value="WWC87331.1"/>
    <property type="molecule type" value="Genomic_DNA"/>
</dbReference>
<dbReference type="GO" id="GO:0045820">
    <property type="term" value="P:negative regulation of glycolytic process"/>
    <property type="evidence" value="ECO:0007669"/>
    <property type="project" value="TreeGrafter"/>
</dbReference>
<dbReference type="PANTHER" id="PTHR46517">
    <property type="entry name" value="FRUCTOSE-2,6-BISPHOSPHATASE TIGAR"/>
    <property type="match status" value="1"/>
</dbReference>
<sequence length="261" mass="30543">MLIYFVRHGQTEDNVQGIIQGHKDTPLNDHGRKESERLAKRLKDLDIHEAWSSPLARAKETAEIILDHHPNIKLKLHDGIKERYLGSMEGRRRKRGEHAPDDAESSHDLLLRVTEWFDEFLSGHIPLEPLPDSHHQQQHNHHNHHHHHELGKSYHEMLVQKEEESERIDNENKSEKKILIVSHGAWLSCLLQFILHKLKFGISPKVNLNQPCYNTSIMLIKVEFNHSKQIWNGKLESWGDIKHLDDMRDQEIKEVTDDVKG</sequence>
<name>A0AAX4JPK0_9TREE</name>
<dbReference type="PANTHER" id="PTHR46517:SF1">
    <property type="entry name" value="FRUCTOSE-2,6-BISPHOSPHATASE TIGAR"/>
    <property type="match status" value="1"/>
</dbReference>
<accession>A0AAX4JPK0</accession>
<feature type="binding site" evidence="3">
    <location>
        <position position="57"/>
    </location>
    <ligand>
        <name>substrate</name>
    </ligand>
</feature>
<protein>
    <recommendedName>
        <fullName evidence="8">Phosphoglycerate mutase</fullName>
    </recommendedName>
</protein>
<proteinExistence type="predicted"/>
<evidence type="ECO:0000256" key="5">
    <source>
        <dbReference type="SAM" id="MobiDB-lite"/>
    </source>
</evidence>
<dbReference type="GO" id="GO:0043456">
    <property type="term" value="P:regulation of pentose-phosphate shunt"/>
    <property type="evidence" value="ECO:0007669"/>
    <property type="project" value="TreeGrafter"/>
</dbReference>
<dbReference type="SUPFAM" id="SSF53254">
    <property type="entry name" value="Phosphoglycerate mutase-like"/>
    <property type="match status" value="1"/>
</dbReference>
<keyword evidence="7" id="KW-1185">Reference proteome</keyword>
<dbReference type="Pfam" id="PF00300">
    <property type="entry name" value="His_Phos_1"/>
    <property type="match status" value="2"/>
</dbReference>
<dbReference type="GeneID" id="91092892"/>
<reference evidence="6 7" key="1">
    <citation type="submission" date="2024-01" db="EMBL/GenBank/DDBJ databases">
        <title>Comparative genomics of Cryptococcus and Kwoniella reveals pathogenesis evolution and contrasting modes of karyotype evolution via chromosome fusion or intercentromeric recombination.</title>
        <authorList>
            <person name="Coelho M.A."/>
            <person name="David-Palma M."/>
            <person name="Shea T."/>
            <person name="Bowers K."/>
            <person name="McGinley-Smith S."/>
            <person name="Mohammad A.W."/>
            <person name="Gnirke A."/>
            <person name="Yurkov A.M."/>
            <person name="Nowrousian M."/>
            <person name="Sun S."/>
            <person name="Cuomo C.A."/>
            <person name="Heitman J."/>
        </authorList>
    </citation>
    <scope>NUCLEOTIDE SEQUENCE [LARGE SCALE GENOMIC DNA]</scope>
    <source>
        <strain evidence="6 7">CBS 6074</strain>
    </source>
</reference>
<dbReference type="Proteomes" id="UP001355207">
    <property type="component" value="Chromosome 2"/>
</dbReference>
<evidence type="ECO:0000313" key="6">
    <source>
        <dbReference type="EMBL" id="WWC87331.1"/>
    </source>
</evidence>
<dbReference type="GO" id="GO:0004331">
    <property type="term" value="F:fructose-2,6-bisphosphate 2-phosphatase activity"/>
    <property type="evidence" value="ECO:0007669"/>
    <property type="project" value="TreeGrafter"/>
</dbReference>
<dbReference type="Gene3D" id="3.40.50.1240">
    <property type="entry name" value="Phosphoglycerate mutase-like"/>
    <property type="match status" value="1"/>
</dbReference>
<evidence type="ECO:0000256" key="2">
    <source>
        <dbReference type="PIRSR" id="PIRSR613078-1"/>
    </source>
</evidence>
<dbReference type="InterPro" id="IPR051695">
    <property type="entry name" value="Phosphoglycerate_Mutase"/>
</dbReference>